<reference evidence="3 4" key="1">
    <citation type="submission" date="2018-08" db="EMBL/GenBank/DDBJ databases">
        <title>A genome reference for cultivated species of the human gut microbiota.</title>
        <authorList>
            <person name="Zou Y."/>
            <person name="Xue W."/>
            <person name="Luo G."/>
        </authorList>
    </citation>
    <scope>NUCLEOTIDE SEQUENCE [LARGE SCALE GENOMIC DNA]</scope>
    <source>
        <strain evidence="1 4">AF21-25</strain>
        <strain evidence="2 3">AM23-7AC</strain>
    </source>
</reference>
<dbReference type="RefSeq" id="WP_118236654.1">
    <property type="nucleotide sequence ID" value="NZ_QRHN01000002.1"/>
</dbReference>
<proteinExistence type="predicted"/>
<evidence type="ECO:0000313" key="3">
    <source>
        <dbReference type="Proteomes" id="UP000285666"/>
    </source>
</evidence>
<comment type="caution">
    <text evidence="1">The sequence shown here is derived from an EMBL/GenBank/DDBJ whole genome shotgun (WGS) entry which is preliminary data.</text>
</comment>
<evidence type="ECO:0000313" key="4">
    <source>
        <dbReference type="Proteomes" id="UP000285981"/>
    </source>
</evidence>
<dbReference type="Proteomes" id="UP000285981">
    <property type="component" value="Unassembled WGS sequence"/>
</dbReference>
<evidence type="ECO:0000313" key="1">
    <source>
        <dbReference type="EMBL" id="RGS73373.1"/>
    </source>
</evidence>
<evidence type="ECO:0000313" key="2">
    <source>
        <dbReference type="EMBL" id="RHF80197.1"/>
    </source>
</evidence>
<dbReference type="EMBL" id="QRHN01000002">
    <property type="protein sequence ID" value="RHF80197.1"/>
    <property type="molecule type" value="Genomic_DNA"/>
</dbReference>
<dbReference type="Proteomes" id="UP000285666">
    <property type="component" value="Unassembled WGS sequence"/>
</dbReference>
<name>A0A412KXI9_9FIRM</name>
<gene>
    <name evidence="2" type="ORF">DW658_01970</name>
    <name evidence="1" type="ORF">DWX78_01185</name>
</gene>
<organism evidence="1 4">
    <name type="scientific">Dorea formicigenerans</name>
    <dbReference type="NCBI Taxonomy" id="39486"/>
    <lineage>
        <taxon>Bacteria</taxon>
        <taxon>Bacillati</taxon>
        <taxon>Bacillota</taxon>
        <taxon>Clostridia</taxon>
        <taxon>Lachnospirales</taxon>
        <taxon>Lachnospiraceae</taxon>
        <taxon>Dorea</taxon>
    </lineage>
</organism>
<sequence>MSKETLEYVVAKAKELIAAPSCSAEAKEAAQVWIDAVGTDKQEEETKKFIAEMEEDIIPIDGLIAFAESDAGAKVFGGVEKAKGVAEHGREIKAAGAKYCDCPACAAVEAILSKKEELLG</sequence>
<dbReference type="EMBL" id="QRVU01000004">
    <property type="protein sequence ID" value="RGS73373.1"/>
    <property type="molecule type" value="Genomic_DNA"/>
</dbReference>
<accession>A0A412KXI9</accession>
<protein>
    <submittedName>
        <fullName evidence="1">Molecular chaperone Hsp90</fullName>
    </submittedName>
</protein>
<dbReference type="AlphaFoldDB" id="A0A412KXI9"/>